<name>A0AAV4W135_CAEEX</name>
<protein>
    <submittedName>
        <fullName evidence="2">Uncharacterized protein</fullName>
    </submittedName>
</protein>
<keyword evidence="3" id="KW-1185">Reference proteome</keyword>
<evidence type="ECO:0000313" key="2">
    <source>
        <dbReference type="EMBL" id="GIY75800.1"/>
    </source>
</evidence>
<evidence type="ECO:0000313" key="3">
    <source>
        <dbReference type="Proteomes" id="UP001054945"/>
    </source>
</evidence>
<keyword evidence="1" id="KW-1133">Transmembrane helix</keyword>
<gene>
    <name evidence="2" type="ORF">CEXT_531671</name>
</gene>
<organism evidence="2 3">
    <name type="scientific">Caerostris extrusa</name>
    <name type="common">Bark spider</name>
    <name type="synonym">Caerostris bankana</name>
    <dbReference type="NCBI Taxonomy" id="172846"/>
    <lineage>
        <taxon>Eukaryota</taxon>
        <taxon>Metazoa</taxon>
        <taxon>Ecdysozoa</taxon>
        <taxon>Arthropoda</taxon>
        <taxon>Chelicerata</taxon>
        <taxon>Arachnida</taxon>
        <taxon>Araneae</taxon>
        <taxon>Araneomorphae</taxon>
        <taxon>Entelegynae</taxon>
        <taxon>Araneoidea</taxon>
        <taxon>Araneidae</taxon>
        <taxon>Caerostris</taxon>
    </lineage>
</organism>
<keyword evidence="1" id="KW-0812">Transmembrane</keyword>
<accession>A0AAV4W135</accession>
<dbReference type="AlphaFoldDB" id="A0AAV4W135"/>
<comment type="caution">
    <text evidence="2">The sequence shown here is derived from an EMBL/GenBank/DDBJ whole genome shotgun (WGS) entry which is preliminary data.</text>
</comment>
<evidence type="ECO:0000256" key="1">
    <source>
        <dbReference type="SAM" id="Phobius"/>
    </source>
</evidence>
<proteinExistence type="predicted"/>
<dbReference type="Proteomes" id="UP001054945">
    <property type="component" value="Unassembled WGS sequence"/>
</dbReference>
<feature type="transmembrane region" description="Helical" evidence="1">
    <location>
        <begin position="64"/>
        <end position="83"/>
    </location>
</feature>
<keyword evidence="1" id="KW-0472">Membrane</keyword>
<reference evidence="2 3" key="1">
    <citation type="submission" date="2021-06" db="EMBL/GenBank/DDBJ databases">
        <title>Caerostris extrusa draft genome.</title>
        <authorList>
            <person name="Kono N."/>
            <person name="Arakawa K."/>
        </authorList>
    </citation>
    <scope>NUCLEOTIDE SEQUENCE [LARGE SCALE GENOMIC DNA]</scope>
</reference>
<sequence>MRHDPTRIVTIQSMPLPSLLYRSPLRRRIDSSQQTTEAQPCVVLLFGSKGLGICHRPVHDLGNMAFLILTACHLFLVIASAGLQPPVLHAKNFEAAFQGKTPSLTCIKGVEMHPQLFTCLIYSLTIIP</sequence>
<dbReference type="EMBL" id="BPLR01015391">
    <property type="protein sequence ID" value="GIY75800.1"/>
    <property type="molecule type" value="Genomic_DNA"/>
</dbReference>